<evidence type="ECO:0000313" key="1">
    <source>
        <dbReference type="EMBL" id="AKP77797.1"/>
    </source>
</evidence>
<protein>
    <submittedName>
        <fullName evidence="1">Uncharacterized protein</fullName>
    </submittedName>
</protein>
<reference evidence="1 2" key="1">
    <citation type="submission" date="2015-01" db="EMBL/GenBank/DDBJ databases">
        <title>Genome sequence of bacillus megaterium Q3.</title>
        <authorList>
            <person name="Wang Y."/>
            <person name="Luo K."/>
            <person name="Bai L."/>
            <person name="Luo F."/>
        </authorList>
    </citation>
    <scope>NUCLEOTIDE SEQUENCE [LARGE SCALE GENOMIC DNA]</scope>
    <source>
        <strain evidence="1 2">Q3</strain>
    </source>
</reference>
<evidence type="ECO:0000313" key="2">
    <source>
        <dbReference type="Proteomes" id="UP000036410"/>
    </source>
</evidence>
<sequence length="257" mass="28451">MYKFVQKQLQPLLDAEILTLRPQPQLLSGIGDESPGQTFGEALHGLPTYKMGNVSKGQSKALVKVEKPNSKANVEGVYDQEAVAKGIDNANRLIPGIPGNPTSGDPTKSGKNLLESMGLPRSKSWKGYQAQHIIPSQLNKHPFIGKIGMGMNNSTNGIFLPIPSDDISSLSRHRGFHSVYNNVVRKQFDKMDVNQDIAVLEKQVYELQQKLKKGVGNGLPLYKTKINNIEEFYKSGKNKKLPVWNRGGGATEELWER</sequence>
<dbReference type="RefSeq" id="WP_309301298.1">
    <property type="nucleotide sequence ID" value="NZ_CP010586.1"/>
</dbReference>
<dbReference type="AlphaFoldDB" id="A0A806TTD7"/>
<dbReference type="InterPro" id="IPR032871">
    <property type="entry name" value="AHH_dom_containing"/>
</dbReference>
<accession>A0A806TTD7</accession>
<gene>
    <name evidence="1" type="ORF">AS52_02836</name>
</gene>
<proteinExistence type="predicted"/>
<dbReference type="EMBL" id="CP010586">
    <property type="protein sequence ID" value="AKP77797.1"/>
    <property type="molecule type" value="Genomic_DNA"/>
</dbReference>
<name>A0A806TTD7_PRIMG</name>
<dbReference type="Proteomes" id="UP000036410">
    <property type="component" value="Chromosome"/>
</dbReference>
<organism evidence="1 2">
    <name type="scientific">Priestia megaterium Q3</name>
    <dbReference type="NCBI Taxonomy" id="1452722"/>
    <lineage>
        <taxon>Bacteria</taxon>
        <taxon>Bacillati</taxon>
        <taxon>Bacillota</taxon>
        <taxon>Bacilli</taxon>
        <taxon>Bacillales</taxon>
        <taxon>Bacillaceae</taxon>
        <taxon>Priestia</taxon>
    </lineage>
</organism>
<dbReference type="Pfam" id="PF14412">
    <property type="entry name" value="AHH"/>
    <property type="match status" value="1"/>
</dbReference>